<evidence type="ECO:0000313" key="4">
    <source>
        <dbReference type="Proteomes" id="UP001208570"/>
    </source>
</evidence>
<protein>
    <recommendedName>
        <fullName evidence="5">MOB kinase activator-like 2</fullName>
    </recommendedName>
</protein>
<dbReference type="SMART" id="SM01388">
    <property type="entry name" value="Mob1_phocein"/>
    <property type="match status" value="1"/>
</dbReference>
<dbReference type="InterPro" id="IPR036703">
    <property type="entry name" value="MOB_kinase_act_sf"/>
</dbReference>
<evidence type="ECO:0000256" key="1">
    <source>
        <dbReference type="PIRSR" id="PIRSR605301-1"/>
    </source>
</evidence>
<evidence type="ECO:0000313" key="3">
    <source>
        <dbReference type="EMBL" id="KAK2158169.1"/>
    </source>
</evidence>
<dbReference type="Pfam" id="PF03637">
    <property type="entry name" value="Mob1_phocein"/>
    <property type="match status" value="1"/>
</dbReference>
<evidence type="ECO:0008006" key="5">
    <source>
        <dbReference type="Google" id="ProtNLM"/>
    </source>
</evidence>
<dbReference type="Gene3D" id="1.20.140.30">
    <property type="entry name" value="MOB kinase activator"/>
    <property type="match status" value="1"/>
</dbReference>
<keyword evidence="1" id="KW-0479">Metal-binding</keyword>
<feature type="compositionally biased region" description="Polar residues" evidence="2">
    <location>
        <begin position="326"/>
        <end position="345"/>
    </location>
</feature>
<feature type="binding site" evidence="1">
    <location>
        <position position="201"/>
    </location>
    <ligand>
        <name>Zn(2+)</name>
        <dbReference type="ChEBI" id="CHEBI:29105"/>
    </ligand>
</feature>
<feature type="binding site" evidence="1">
    <location>
        <position position="121"/>
    </location>
    <ligand>
        <name>Zn(2+)</name>
        <dbReference type="ChEBI" id="CHEBI:29105"/>
    </ligand>
</feature>
<feature type="region of interest" description="Disordered" evidence="2">
    <location>
        <begin position="324"/>
        <end position="345"/>
    </location>
</feature>
<comment type="caution">
    <text evidence="3">The sequence shown here is derived from an EMBL/GenBank/DDBJ whole genome shotgun (WGS) entry which is preliminary data.</text>
</comment>
<sequence length="345" mass="39202">MCTKVAVKHQSSSSMAGSAVDHRRVRRSPDTLEKIPEYIRDTMDWFMGKSRRKDKDTSVITQDDNKYYLSEDFSGVKVLDRDWDELVSLPLGIDQNEWLATHTIAFFDHINMLYGSVSEFCTSTGCVTMSAPCNVQYQWVDEKGKKCKCTAPQYVEYVMAFIKKTIHDESVFPTKYGNVFPPSFEILIKKIHRLLFHVLAHLYQAHYKETVLLSIHPHLNTLFEHFMTFSRKFGLIDEKETEILDDLYQRLHAGARKDGLQKSSSESAVSGLDSNCLSRNSDWVAEMADTKTRAARPTSLTYIIKQHHSVNGGCPTQCEENKENVCDTSTGNTSQSATPPLTMST</sequence>
<feature type="region of interest" description="Disordered" evidence="2">
    <location>
        <begin position="1"/>
        <end position="27"/>
    </location>
</feature>
<accession>A0AAD9N8M4</accession>
<feature type="binding site" evidence="1">
    <location>
        <position position="126"/>
    </location>
    <ligand>
        <name>Zn(2+)</name>
        <dbReference type="ChEBI" id="CHEBI:29105"/>
    </ligand>
</feature>
<dbReference type="InterPro" id="IPR005301">
    <property type="entry name" value="MOB_kinase_act_fam"/>
</dbReference>
<reference evidence="3" key="1">
    <citation type="journal article" date="2023" name="Mol. Biol. Evol.">
        <title>Third-Generation Sequencing Reveals the Adaptive Role of the Epigenome in Three Deep-Sea Polychaetes.</title>
        <authorList>
            <person name="Perez M."/>
            <person name="Aroh O."/>
            <person name="Sun Y."/>
            <person name="Lan Y."/>
            <person name="Juniper S.K."/>
            <person name="Young C.R."/>
            <person name="Angers B."/>
            <person name="Qian P.Y."/>
        </authorList>
    </citation>
    <scope>NUCLEOTIDE SEQUENCE</scope>
    <source>
        <strain evidence="3">P08H-3</strain>
    </source>
</reference>
<dbReference type="EMBL" id="JAODUP010000175">
    <property type="protein sequence ID" value="KAK2158169.1"/>
    <property type="molecule type" value="Genomic_DNA"/>
</dbReference>
<dbReference type="PANTHER" id="PTHR22599">
    <property type="entry name" value="MPS ONE BINDER KINASE ACTIVATOR-LIKE MOB"/>
    <property type="match status" value="1"/>
</dbReference>
<keyword evidence="1" id="KW-0862">Zinc</keyword>
<feature type="binding site" evidence="1">
    <location>
        <position position="206"/>
    </location>
    <ligand>
        <name>Zn(2+)</name>
        <dbReference type="ChEBI" id="CHEBI:29105"/>
    </ligand>
</feature>
<name>A0AAD9N8M4_9ANNE</name>
<gene>
    <name evidence="3" type="ORF">LSH36_175g01045</name>
</gene>
<proteinExistence type="predicted"/>
<dbReference type="Proteomes" id="UP001208570">
    <property type="component" value="Unassembled WGS sequence"/>
</dbReference>
<keyword evidence="4" id="KW-1185">Reference proteome</keyword>
<dbReference type="SUPFAM" id="SSF101152">
    <property type="entry name" value="Mob1/phocein"/>
    <property type="match status" value="1"/>
</dbReference>
<dbReference type="AlphaFoldDB" id="A0AAD9N8M4"/>
<organism evidence="3 4">
    <name type="scientific">Paralvinella palmiformis</name>
    <dbReference type="NCBI Taxonomy" id="53620"/>
    <lineage>
        <taxon>Eukaryota</taxon>
        <taxon>Metazoa</taxon>
        <taxon>Spiralia</taxon>
        <taxon>Lophotrochozoa</taxon>
        <taxon>Annelida</taxon>
        <taxon>Polychaeta</taxon>
        <taxon>Sedentaria</taxon>
        <taxon>Canalipalpata</taxon>
        <taxon>Terebellida</taxon>
        <taxon>Terebelliformia</taxon>
        <taxon>Alvinellidae</taxon>
        <taxon>Paralvinella</taxon>
    </lineage>
</organism>
<evidence type="ECO:0000256" key="2">
    <source>
        <dbReference type="SAM" id="MobiDB-lite"/>
    </source>
</evidence>